<dbReference type="RefSeq" id="WP_097554942.1">
    <property type="nucleotide sequence ID" value="NZ_PCMW01000134.1"/>
</dbReference>
<dbReference type="EMBL" id="PCMW01000134">
    <property type="protein sequence ID" value="PDS21882.1"/>
    <property type="molecule type" value="Genomic_DNA"/>
</dbReference>
<dbReference type="OrthoDB" id="705292at2"/>
<reference evidence="1 2" key="1">
    <citation type="submission" date="2017-09" db="EMBL/GenBank/DDBJ databases">
        <title>Whole genomes of Flavobacteriaceae.</title>
        <authorList>
            <person name="Stine C."/>
            <person name="Li C."/>
            <person name="Tadesse D."/>
        </authorList>
    </citation>
    <scope>NUCLEOTIDE SEQUENCE [LARGE SCALE GENOMIC DNA]</scope>
    <source>
        <strain evidence="1 2">ATCC 35036</strain>
    </source>
</reference>
<gene>
    <name evidence="1" type="ORF">B0A77_14850</name>
</gene>
<protein>
    <submittedName>
        <fullName evidence="1">Uncharacterized protein</fullName>
    </submittedName>
</protein>
<accession>A0A2H3KA08</accession>
<proteinExistence type="predicted"/>
<name>A0A2H3KA08_9FLAO</name>
<dbReference type="Proteomes" id="UP000220828">
    <property type="component" value="Unassembled WGS sequence"/>
</dbReference>
<sequence>MILVAGAIMQAQVAIGKSDIQGSSLLDFAAGTTKGIILPKVTTLPTGAAATNGTILIDASTKASSKVVMRVNGAWQDMSDAQDLSALTFNSSPEVTKGAIIGAYTSAAEGVLVLESSSKALTLPKVSNTETDVKSPTAGMMCYDLASKCLAVFDGVKWNYWK</sequence>
<organism evidence="1 2">
    <name type="scientific">Flavobacterium branchiophilum</name>
    <dbReference type="NCBI Taxonomy" id="55197"/>
    <lineage>
        <taxon>Bacteria</taxon>
        <taxon>Pseudomonadati</taxon>
        <taxon>Bacteroidota</taxon>
        <taxon>Flavobacteriia</taxon>
        <taxon>Flavobacteriales</taxon>
        <taxon>Flavobacteriaceae</taxon>
        <taxon>Flavobacterium</taxon>
    </lineage>
</organism>
<dbReference type="AlphaFoldDB" id="A0A2H3KA08"/>
<comment type="caution">
    <text evidence="1">The sequence shown here is derived from an EMBL/GenBank/DDBJ whole genome shotgun (WGS) entry which is preliminary data.</text>
</comment>
<evidence type="ECO:0000313" key="1">
    <source>
        <dbReference type="EMBL" id="PDS21882.1"/>
    </source>
</evidence>
<evidence type="ECO:0000313" key="2">
    <source>
        <dbReference type="Proteomes" id="UP000220828"/>
    </source>
</evidence>